<evidence type="ECO:0000313" key="3">
    <source>
        <dbReference type="Proteomes" id="UP000015106"/>
    </source>
</evidence>
<reference evidence="3" key="1">
    <citation type="journal article" date="2013" name="Nature">
        <title>Draft genome of the wheat A-genome progenitor Triticum urartu.</title>
        <authorList>
            <person name="Ling H.Q."/>
            <person name="Zhao S."/>
            <person name="Liu D."/>
            <person name="Wang J."/>
            <person name="Sun H."/>
            <person name="Zhang C."/>
            <person name="Fan H."/>
            <person name="Li D."/>
            <person name="Dong L."/>
            <person name="Tao Y."/>
            <person name="Gao C."/>
            <person name="Wu H."/>
            <person name="Li Y."/>
            <person name="Cui Y."/>
            <person name="Guo X."/>
            <person name="Zheng S."/>
            <person name="Wang B."/>
            <person name="Yu K."/>
            <person name="Liang Q."/>
            <person name="Yang W."/>
            <person name="Lou X."/>
            <person name="Chen J."/>
            <person name="Feng M."/>
            <person name="Jian J."/>
            <person name="Zhang X."/>
            <person name="Luo G."/>
            <person name="Jiang Y."/>
            <person name="Liu J."/>
            <person name="Wang Z."/>
            <person name="Sha Y."/>
            <person name="Zhang B."/>
            <person name="Wu H."/>
            <person name="Tang D."/>
            <person name="Shen Q."/>
            <person name="Xue P."/>
            <person name="Zou S."/>
            <person name="Wang X."/>
            <person name="Liu X."/>
            <person name="Wang F."/>
            <person name="Yang Y."/>
            <person name="An X."/>
            <person name="Dong Z."/>
            <person name="Zhang K."/>
            <person name="Zhang X."/>
            <person name="Luo M.C."/>
            <person name="Dvorak J."/>
            <person name="Tong Y."/>
            <person name="Wang J."/>
            <person name="Yang H."/>
            <person name="Li Z."/>
            <person name="Wang D."/>
            <person name="Zhang A."/>
            <person name="Wang J."/>
        </authorList>
    </citation>
    <scope>NUCLEOTIDE SEQUENCE</scope>
    <source>
        <strain evidence="3">cv. G1812</strain>
    </source>
</reference>
<proteinExistence type="predicted"/>
<dbReference type="EnsemblPlants" id="TuG1812G0600001538.01.T03">
    <property type="protein sequence ID" value="TuG1812G0600001538.01.T03"/>
    <property type="gene ID" value="TuG1812G0600001538.01"/>
</dbReference>
<feature type="region of interest" description="Disordered" evidence="1">
    <location>
        <begin position="1"/>
        <end position="25"/>
    </location>
</feature>
<dbReference type="Gramene" id="TuG1812G0600001538.01.T03">
    <property type="protein sequence ID" value="TuG1812G0600001538.01.T03"/>
    <property type="gene ID" value="TuG1812G0600001538.01"/>
</dbReference>
<name>A0A8R7QR66_TRIUA</name>
<evidence type="ECO:0000313" key="2">
    <source>
        <dbReference type="EnsemblPlants" id="TuG1812G0600001538.01.T03"/>
    </source>
</evidence>
<reference evidence="2" key="3">
    <citation type="submission" date="2022-06" db="UniProtKB">
        <authorList>
            <consortium name="EnsemblPlants"/>
        </authorList>
    </citation>
    <scope>IDENTIFICATION</scope>
</reference>
<dbReference type="AlphaFoldDB" id="A0A8R7QR66"/>
<sequence length="25" mass="2661">MTRRQGFASSSRQGFSTPVSSASLD</sequence>
<feature type="compositionally biased region" description="Polar residues" evidence="1">
    <location>
        <begin position="7"/>
        <end position="25"/>
    </location>
</feature>
<evidence type="ECO:0000256" key="1">
    <source>
        <dbReference type="SAM" id="MobiDB-lite"/>
    </source>
</evidence>
<dbReference type="Proteomes" id="UP000015106">
    <property type="component" value="Chromosome 6"/>
</dbReference>
<accession>A0A8R7QR66</accession>
<keyword evidence="3" id="KW-1185">Reference proteome</keyword>
<protein>
    <submittedName>
        <fullName evidence="2">Uncharacterized protein</fullName>
    </submittedName>
</protein>
<reference evidence="2" key="2">
    <citation type="submission" date="2018-03" db="EMBL/GenBank/DDBJ databases">
        <title>The Triticum urartu genome reveals the dynamic nature of wheat genome evolution.</title>
        <authorList>
            <person name="Ling H."/>
            <person name="Ma B."/>
            <person name="Shi X."/>
            <person name="Liu H."/>
            <person name="Dong L."/>
            <person name="Sun H."/>
            <person name="Cao Y."/>
            <person name="Gao Q."/>
            <person name="Zheng S."/>
            <person name="Li Y."/>
            <person name="Yu Y."/>
            <person name="Du H."/>
            <person name="Qi M."/>
            <person name="Li Y."/>
            <person name="Yu H."/>
            <person name="Cui Y."/>
            <person name="Wang N."/>
            <person name="Chen C."/>
            <person name="Wu H."/>
            <person name="Zhao Y."/>
            <person name="Zhang J."/>
            <person name="Li Y."/>
            <person name="Zhou W."/>
            <person name="Zhang B."/>
            <person name="Hu W."/>
            <person name="Eijk M."/>
            <person name="Tang J."/>
            <person name="Witsenboer H."/>
            <person name="Zhao S."/>
            <person name="Li Z."/>
            <person name="Zhang A."/>
            <person name="Wang D."/>
            <person name="Liang C."/>
        </authorList>
    </citation>
    <scope>NUCLEOTIDE SEQUENCE [LARGE SCALE GENOMIC DNA]</scope>
    <source>
        <strain evidence="2">cv. G1812</strain>
    </source>
</reference>
<organism evidence="2 3">
    <name type="scientific">Triticum urartu</name>
    <name type="common">Red wild einkorn</name>
    <name type="synonym">Crithodium urartu</name>
    <dbReference type="NCBI Taxonomy" id="4572"/>
    <lineage>
        <taxon>Eukaryota</taxon>
        <taxon>Viridiplantae</taxon>
        <taxon>Streptophyta</taxon>
        <taxon>Embryophyta</taxon>
        <taxon>Tracheophyta</taxon>
        <taxon>Spermatophyta</taxon>
        <taxon>Magnoliopsida</taxon>
        <taxon>Liliopsida</taxon>
        <taxon>Poales</taxon>
        <taxon>Poaceae</taxon>
        <taxon>BOP clade</taxon>
        <taxon>Pooideae</taxon>
        <taxon>Triticodae</taxon>
        <taxon>Triticeae</taxon>
        <taxon>Triticinae</taxon>
        <taxon>Triticum</taxon>
    </lineage>
</organism>